<gene>
    <name evidence="2" type="ORF">PG997_007548</name>
</gene>
<accession>A0ABR1WB89</accession>
<comment type="caution">
    <text evidence="2">The sequence shown here is derived from an EMBL/GenBank/DDBJ whole genome shotgun (WGS) entry which is preliminary data.</text>
</comment>
<dbReference type="RefSeq" id="XP_066667205.1">
    <property type="nucleotide sequence ID" value="XM_066811863.1"/>
</dbReference>
<proteinExistence type="predicted"/>
<dbReference type="EMBL" id="JAQQWN010000006">
    <property type="protein sequence ID" value="KAK8079730.1"/>
    <property type="molecule type" value="Genomic_DNA"/>
</dbReference>
<reference evidence="2 3" key="1">
    <citation type="submission" date="2023-01" db="EMBL/GenBank/DDBJ databases">
        <title>Analysis of 21 Apiospora genomes using comparative genomics revels a genus with tremendous synthesis potential of carbohydrate active enzymes and secondary metabolites.</title>
        <authorList>
            <person name="Sorensen T."/>
        </authorList>
    </citation>
    <scope>NUCLEOTIDE SEQUENCE [LARGE SCALE GENOMIC DNA]</scope>
    <source>
        <strain evidence="2 3">CBS 114990</strain>
    </source>
</reference>
<evidence type="ECO:0000256" key="1">
    <source>
        <dbReference type="SAM" id="SignalP"/>
    </source>
</evidence>
<keyword evidence="3" id="KW-1185">Reference proteome</keyword>
<organism evidence="2 3">
    <name type="scientific">Apiospora hydei</name>
    <dbReference type="NCBI Taxonomy" id="1337664"/>
    <lineage>
        <taxon>Eukaryota</taxon>
        <taxon>Fungi</taxon>
        <taxon>Dikarya</taxon>
        <taxon>Ascomycota</taxon>
        <taxon>Pezizomycotina</taxon>
        <taxon>Sordariomycetes</taxon>
        <taxon>Xylariomycetidae</taxon>
        <taxon>Amphisphaeriales</taxon>
        <taxon>Apiosporaceae</taxon>
        <taxon>Apiospora</taxon>
    </lineage>
</organism>
<name>A0ABR1WB89_9PEZI</name>
<dbReference type="GeneID" id="92044923"/>
<sequence length="74" mass="7918">MQISSAVSFILLAAMPSFVLAAPPATQEILARQGYEGPCSDTNCGAQGKDCTKTSQRWPEALLRSYGNRDGLQV</sequence>
<protein>
    <submittedName>
        <fullName evidence="2">Uncharacterized protein</fullName>
    </submittedName>
</protein>
<feature type="chain" id="PRO_5045439456" evidence="1">
    <location>
        <begin position="22"/>
        <end position="74"/>
    </location>
</feature>
<evidence type="ECO:0000313" key="2">
    <source>
        <dbReference type="EMBL" id="KAK8079730.1"/>
    </source>
</evidence>
<keyword evidence="1" id="KW-0732">Signal</keyword>
<evidence type="ECO:0000313" key="3">
    <source>
        <dbReference type="Proteomes" id="UP001433268"/>
    </source>
</evidence>
<feature type="signal peptide" evidence="1">
    <location>
        <begin position="1"/>
        <end position="21"/>
    </location>
</feature>
<dbReference type="Proteomes" id="UP001433268">
    <property type="component" value="Unassembled WGS sequence"/>
</dbReference>